<dbReference type="InterPro" id="IPR014743">
    <property type="entry name" value="Cl-channel_core"/>
</dbReference>
<evidence type="ECO:0000256" key="2">
    <source>
        <dbReference type="ARBA" id="ARBA00022692"/>
    </source>
</evidence>
<feature type="transmembrane region" description="Helical" evidence="6">
    <location>
        <begin position="98"/>
        <end position="120"/>
    </location>
</feature>
<comment type="subcellular location">
    <subcellularLocation>
        <location evidence="1">Membrane</location>
        <topology evidence="1">Multi-pass membrane protein</topology>
    </subcellularLocation>
</comment>
<dbReference type="PANTHER" id="PTHR45720">
    <property type="entry name" value="CHLORIDE CHANNEL PROTEIN 2"/>
    <property type="match status" value="1"/>
</dbReference>
<dbReference type="PANTHER" id="PTHR45720:SF10">
    <property type="entry name" value="CHLORIDE CHANNEL PROTEIN 2"/>
    <property type="match status" value="1"/>
</dbReference>
<evidence type="ECO:0000256" key="4">
    <source>
        <dbReference type="ARBA" id="ARBA00022989"/>
    </source>
</evidence>
<proteinExistence type="predicted"/>
<protein>
    <submittedName>
        <fullName evidence="7">Chloride channel protein 2</fullName>
    </submittedName>
</protein>
<keyword evidence="4 6" id="KW-1133">Transmembrane helix</keyword>
<dbReference type="OrthoDB" id="4564at2759"/>
<accession>A0A4Y2I438</accession>
<evidence type="ECO:0000313" key="8">
    <source>
        <dbReference type="Proteomes" id="UP000499080"/>
    </source>
</evidence>
<dbReference type="Pfam" id="PF00654">
    <property type="entry name" value="Voltage_CLC"/>
    <property type="match status" value="1"/>
</dbReference>
<sequence>MVAKILEMWTRTYKKSINIVNHYNALIYAIISILGVLFSIEVTSVYFAVRNYWRGFFAACCGAMVWRLLGVWFKNEETLTAIFRTNFHIDFPFDPQELIVFAGIGAVCGLAGAFFVWFHRQIVHFNRKHKRMNAFLQQNRFIYPAVITLIISTVTFPLGLGQFMAAE</sequence>
<evidence type="ECO:0000313" key="7">
    <source>
        <dbReference type="EMBL" id="GBM72517.1"/>
    </source>
</evidence>
<dbReference type="SUPFAM" id="SSF81340">
    <property type="entry name" value="Clc chloride channel"/>
    <property type="match status" value="1"/>
</dbReference>
<feature type="transmembrane region" description="Helical" evidence="6">
    <location>
        <begin position="141"/>
        <end position="165"/>
    </location>
</feature>
<dbReference type="GO" id="GO:0005886">
    <property type="term" value="C:plasma membrane"/>
    <property type="evidence" value="ECO:0007669"/>
    <property type="project" value="TreeGrafter"/>
</dbReference>
<keyword evidence="3" id="KW-0677">Repeat</keyword>
<dbReference type="InterPro" id="IPR001807">
    <property type="entry name" value="ClC"/>
</dbReference>
<name>A0A4Y2I438_ARAVE</name>
<dbReference type="AlphaFoldDB" id="A0A4Y2I438"/>
<dbReference type="InterPro" id="IPR050970">
    <property type="entry name" value="Cl_channel_volt-gated"/>
</dbReference>
<dbReference type="GO" id="GO:0005247">
    <property type="term" value="F:voltage-gated chloride channel activity"/>
    <property type="evidence" value="ECO:0007669"/>
    <property type="project" value="TreeGrafter"/>
</dbReference>
<comment type="caution">
    <text evidence="7">The sequence shown here is derived from an EMBL/GenBank/DDBJ whole genome shotgun (WGS) entry which is preliminary data.</text>
</comment>
<dbReference type="Gene3D" id="1.10.3080.10">
    <property type="entry name" value="Clc chloride channel"/>
    <property type="match status" value="1"/>
</dbReference>
<evidence type="ECO:0000256" key="6">
    <source>
        <dbReference type="SAM" id="Phobius"/>
    </source>
</evidence>
<keyword evidence="2 6" id="KW-0812">Transmembrane</keyword>
<organism evidence="7 8">
    <name type="scientific">Araneus ventricosus</name>
    <name type="common">Orbweaver spider</name>
    <name type="synonym">Epeira ventricosa</name>
    <dbReference type="NCBI Taxonomy" id="182803"/>
    <lineage>
        <taxon>Eukaryota</taxon>
        <taxon>Metazoa</taxon>
        <taxon>Ecdysozoa</taxon>
        <taxon>Arthropoda</taxon>
        <taxon>Chelicerata</taxon>
        <taxon>Arachnida</taxon>
        <taxon>Araneae</taxon>
        <taxon>Araneomorphae</taxon>
        <taxon>Entelegynae</taxon>
        <taxon>Araneoidea</taxon>
        <taxon>Araneidae</taxon>
        <taxon>Araneus</taxon>
    </lineage>
</organism>
<reference evidence="7 8" key="1">
    <citation type="journal article" date="2019" name="Sci. Rep.">
        <title>Orb-weaving spider Araneus ventricosus genome elucidates the spidroin gene catalogue.</title>
        <authorList>
            <person name="Kono N."/>
            <person name="Nakamura H."/>
            <person name="Ohtoshi R."/>
            <person name="Moran D.A.P."/>
            <person name="Shinohara A."/>
            <person name="Yoshida Y."/>
            <person name="Fujiwara M."/>
            <person name="Mori M."/>
            <person name="Tomita M."/>
            <person name="Arakawa K."/>
        </authorList>
    </citation>
    <scope>NUCLEOTIDE SEQUENCE [LARGE SCALE GENOMIC DNA]</scope>
</reference>
<dbReference type="Proteomes" id="UP000499080">
    <property type="component" value="Unassembled WGS sequence"/>
</dbReference>
<evidence type="ECO:0000256" key="1">
    <source>
        <dbReference type="ARBA" id="ARBA00004141"/>
    </source>
</evidence>
<feature type="non-terminal residue" evidence="7">
    <location>
        <position position="167"/>
    </location>
</feature>
<dbReference type="EMBL" id="BGPR01105266">
    <property type="protein sequence ID" value="GBM72517.1"/>
    <property type="molecule type" value="Genomic_DNA"/>
</dbReference>
<evidence type="ECO:0000256" key="5">
    <source>
        <dbReference type="ARBA" id="ARBA00023136"/>
    </source>
</evidence>
<gene>
    <name evidence="7" type="primary">ClC-a_2</name>
    <name evidence="7" type="ORF">AVEN_92104_1</name>
</gene>
<feature type="transmembrane region" description="Helical" evidence="6">
    <location>
        <begin position="25"/>
        <end position="49"/>
    </location>
</feature>
<keyword evidence="5 6" id="KW-0472">Membrane</keyword>
<evidence type="ECO:0000256" key="3">
    <source>
        <dbReference type="ARBA" id="ARBA00022737"/>
    </source>
</evidence>
<keyword evidence="8" id="KW-1185">Reference proteome</keyword>